<dbReference type="Proteomes" id="UP000299102">
    <property type="component" value="Unassembled WGS sequence"/>
</dbReference>
<organism evidence="2 3">
    <name type="scientific">Eumeta variegata</name>
    <name type="common">Bagworm moth</name>
    <name type="synonym">Eumeta japonica</name>
    <dbReference type="NCBI Taxonomy" id="151549"/>
    <lineage>
        <taxon>Eukaryota</taxon>
        <taxon>Metazoa</taxon>
        <taxon>Ecdysozoa</taxon>
        <taxon>Arthropoda</taxon>
        <taxon>Hexapoda</taxon>
        <taxon>Insecta</taxon>
        <taxon>Pterygota</taxon>
        <taxon>Neoptera</taxon>
        <taxon>Endopterygota</taxon>
        <taxon>Lepidoptera</taxon>
        <taxon>Glossata</taxon>
        <taxon>Ditrysia</taxon>
        <taxon>Tineoidea</taxon>
        <taxon>Psychidae</taxon>
        <taxon>Oiketicinae</taxon>
        <taxon>Eumeta</taxon>
    </lineage>
</organism>
<evidence type="ECO:0000256" key="1">
    <source>
        <dbReference type="SAM" id="MobiDB-lite"/>
    </source>
</evidence>
<feature type="region of interest" description="Disordered" evidence="1">
    <location>
        <begin position="110"/>
        <end position="132"/>
    </location>
</feature>
<comment type="caution">
    <text evidence="2">The sequence shown here is derived from an EMBL/GenBank/DDBJ whole genome shotgun (WGS) entry which is preliminary data.</text>
</comment>
<evidence type="ECO:0000313" key="3">
    <source>
        <dbReference type="Proteomes" id="UP000299102"/>
    </source>
</evidence>
<sequence length="175" mass="20018">MHTGGSVRCFNHMARALRYYLPRMSLISFNDEGLKRLANFRVQRESSDRIKKKGGREGRPGERTLPRFTQNYRRSVSLYRFIIGDVKLSREDLRFAFIVRSNGRTIKKNKLAGQEAGSRARTESEIENGTDDETECGIGIRIKNVTRAEIKNSAASSTESGDEIEIYSKVFPHKR</sequence>
<evidence type="ECO:0000313" key="2">
    <source>
        <dbReference type="EMBL" id="GBP29678.1"/>
    </source>
</evidence>
<name>A0A4C1UTB9_EUMVA</name>
<dbReference type="EMBL" id="BGZK01000223">
    <property type="protein sequence ID" value="GBP29678.1"/>
    <property type="molecule type" value="Genomic_DNA"/>
</dbReference>
<proteinExistence type="predicted"/>
<dbReference type="AlphaFoldDB" id="A0A4C1UTB9"/>
<accession>A0A4C1UTB9</accession>
<protein>
    <submittedName>
        <fullName evidence="2">Uncharacterized protein</fullName>
    </submittedName>
</protein>
<gene>
    <name evidence="2" type="ORF">EVAR_13601_1</name>
</gene>
<keyword evidence="3" id="KW-1185">Reference proteome</keyword>
<reference evidence="2 3" key="1">
    <citation type="journal article" date="2019" name="Commun. Biol.">
        <title>The bagworm genome reveals a unique fibroin gene that provides high tensile strength.</title>
        <authorList>
            <person name="Kono N."/>
            <person name="Nakamura H."/>
            <person name="Ohtoshi R."/>
            <person name="Tomita M."/>
            <person name="Numata K."/>
            <person name="Arakawa K."/>
        </authorList>
    </citation>
    <scope>NUCLEOTIDE SEQUENCE [LARGE SCALE GENOMIC DNA]</scope>
</reference>